<proteinExistence type="inferred from homology"/>
<dbReference type="PANTHER" id="PTHR12358">
    <property type="entry name" value="SPHINGOSINE KINASE"/>
    <property type="match status" value="1"/>
</dbReference>
<evidence type="ECO:0000313" key="6">
    <source>
        <dbReference type="Proteomes" id="UP000280444"/>
    </source>
</evidence>
<gene>
    <name evidence="5" type="ORF">EII11_03755</name>
</gene>
<feature type="domain" description="DAGKc" evidence="4">
    <location>
        <begin position="54"/>
        <end position="185"/>
    </location>
</feature>
<dbReference type="PROSITE" id="PS50146">
    <property type="entry name" value="DAGK"/>
    <property type="match status" value="1"/>
</dbReference>
<reference evidence="5 6" key="1">
    <citation type="submission" date="2018-11" db="EMBL/GenBank/DDBJ databases">
        <title>Genomes From Bacteria Associated with the Canine Oral Cavity: a Test Case for Automated Genome-Based Taxonomic Assignment.</title>
        <authorList>
            <person name="Coil D.A."/>
            <person name="Jospin G."/>
            <person name="Darling A.E."/>
            <person name="Wallis C."/>
            <person name="Davis I.J."/>
            <person name="Harris S."/>
            <person name="Eisen J.A."/>
            <person name="Holcombe L.J."/>
            <person name="O'Flynn C."/>
        </authorList>
    </citation>
    <scope>NUCLEOTIDE SEQUENCE [LARGE SCALE GENOMIC DNA]</scope>
    <source>
        <strain evidence="5 6">OH770</strain>
    </source>
</reference>
<dbReference type="Pfam" id="PF00781">
    <property type="entry name" value="DAGK_cat"/>
    <property type="match status" value="1"/>
</dbReference>
<dbReference type="InterPro" id="IPR016064">
    <property type="entry name" value="NAD/diacylglycerol_kinase_sf"/>
</dbReference>
<keyword evidence="5" id="KW-0418">Kinase</keyword>
<dbReference type="Gene3D" id="2.60.200.40">
    <property type="match status" value="1"/>
</dbReference>
<dbReference type="GO" id="GO:0016301">
    <property type="term" value="F:kinase activity"/>
    <property type="evidence" value="ECO:0007669"/>
    <property type="project" value="UniProtKB-KW"/>
</dbReference>
<accession>A0A3P1SFB1</accession>
<comment type="similarity">
    <text evidence="2">Belongs to the diacylglycerol/lipid kinase family.</text>
</comment>
<keyword evidence="6" id="KW-1185">Reference proteome</keyword>
<sequence>MTIAAWILAALMIVAVIAVIIVLALLTRYFQQRRQRAAAHNDALLTPEVPRDDFRGPRPWIIMNPSKHEDVQAFKAHVESAAAAAGVMHLQWMETTPEDPGTGQAIEAVVSGASVVIAAGGDGTVRAVAAGMAHTGVRMGIIPVGTGNLLARNLGLPIDDLESAVKVALGADHRLVDLGWLSVQDIEEPSELPAEGALALKAWKSHPDAAPTPLPSDDEYAYVVISGMGFDGETMVSTDSELKKKIGWAAYVIAGVSALTVDKLQASLTTIDTNGESTQVDMEAKSIMFANCGELPYLVLAPEATVDDGMMDVIAVDTHAGLVGWADLGLKIVNQGLGLPSLNLPSTGEIAFTQARDAALTVDKASAVQVDGDAIGTARSIRTRMDVGALDISVTEI</sequence>
<name>A0A3P1SFB1_9ACTO</name>
<dbReference type="OrthoDB" id="3171056at2"/>
<comment type="caution">
    <text evidence="5">The sequence shown here is derived from an EMBL/GenBank/DDBJ whole genome shotgun (WGS) entry which is preliminary data.</text>
</comment>
<comment type="cofactor">
    <cofactor evidence="1">
        <name>Mg(2+)</name>
        <dbReference type="ChEBI" id="CHEBI:18420"/>
    </cofactor>
</comment>
<dbReference type="InterPro" id="IPR001206">
    <property type="entry name" value="Diacylglycerol_kinase_cat_dom"/>
</dbReference>
<dbReference type="PANTHER" id="PTHR12358:SF54">
    <property type="entry name" value="SPHINGOSINE KINASE RELATED PROTEIN"/>
    <property type="match status" value="1"/>
</dbReference>
<organism evidence="5 6">
    <name type="scientific">Schaalia canis</name>
    <dbReference type="NCBI Taxonomy" id="100469"/>
    <lineage>
        <taxon>Bacteria</taxon>
        <taxon>Bacillati</taxon>
        <taxon>Actinomycetota</taxon>
        <taxon>Actinomycetes</taxon>
        <taxon>Actinomycetales</taxon>
        <taxon>Actinomycetaceae</taxon>
        <taxon>Schaalia</taxon>
    </lineage>
</organism>
<dbReference type="RefSeq" id="WP_124868737.1">
    <property type="nucleotide sequence ID" value="NZ_RQZF01000002.1"/>
</dbReference>
<dbReference type="InterPro" id="IPR017438">
    <property type="entry name" value="ATP-NAD_kinase_N"/>
</dbReference>
<feature type="transmembrane region" description="Helical" evidence="3">
    <location>
        <begin position="6"/>
        <end position="26"/>
    </location>
</feature>
<keyword evidence="3" id="KW-1133">Transmembrane helix</keyword>
<evidence type="ECO:0000313" key="5">
    <source>
        <dbReference type="EMBL" id="RRC95971.1"/>
    </source>
</evidence>
<keyword evidence="3" id="KW-0812">Transmembrane</keyword>
<evidence type="ECO:0000256" key="2">
    <source>
        <dbReference type="ARBA" id="ARBA00005983"/>
    </source>
</evidence>
<dbReference type="AlphaFoldDB" id="A0A3P1SFB1"/>
<dbReference type="Gene3D" id="3.40.50.10330">
    <property type="entry name" value="Probable inorganic polyphosphate/atp-NAD kinase, domain 1"/>
    <property type="match status" value="1"/>
</dbReference>
<evidence type="ECO:0000256" key="1">
    <source>
        <dbReference type="ARBA" id="ARBA00001946"/>
    </source>
</evidence>
<keyword evidence="3" id="KW-0472">Membrane</keyword>
<dbReference type="Proteomes" id="UP000280444">
    <property type="component" value="Unassembled WGS sequence"/>
</dbReference>
<keyword evidence="5" id="KW-0808">Transferase</keyword>
<protein>
    <submittedName>
        <fullName evidence="5">Diacylglycerol kinase</fullName>
    </submittedName>
</protein>
<evidence type="ECO:0000259" key="4">
    <source>
        <dbReference type="PROSITE" id="PS50146"/>
    </source>
</evidence>
<evidence type="ECO:0000256" key="3">
    <source>
        <dbReference type="SAM" id="Phobius"/>
    </source>
</evidence>
<dbReference type="EMBL" id="RQZF01000002">
    <property type="protein sequence ID" value="RRC95971.1"/>
    <property type="molecule type" value="Genomic_DNA"/>
</dbReference>
<dbReference type="InterPro" id="IPR050187">
    <property type="entry name" value="Lipid_Phosphate_FormReg"/>
</dbReference>
<dbReference type="SUPFAM" id="SSF111331">
    <property type="entry name" value="NAD kinase/diacylglycerol kinase-like"/>
    <property type="match status" value="1"/>
</dbReference>